<protein>
    <submittedName>
        <fullName evidence="2">Uncharacterized protein</fullName>
    </submittedName>
</protein>
<evidence type="ECO:0000313" key="2">
    <source>
        <dbReference type="EMBL" id="MDQ0675675.1"/>
    </source>
</evidence>
<dbReference type="Proteomes" id="UP001236806">
    <property type="component" value="Unassembled WGS sequence"/>
</dbReference>
<proteinExistence type="predicted"/>
<name>A0ABU0PNW2_9MICC</name>
<gene>
    <name evidence="2" type="ORF">QFZ36_003236</name>
</gene>
<sequence>MAPIKDGFEVQVASCGPSRSTHFGDELSNVDPVARAHSNGFQMVVRGDQAVAVVNLHPVAPAPRVPSGGADHSRIGGIHFRSARCGIVLAEVEVARGPGQRAHPETKGRAGDEQFKGRPEEAGRGPSQPGGPHRQRHRTVPRVTSYCRMGKRNQSLWIGDDRRRQTTGANNAGGHFTLACRQRRNGIRAGR</sequence>
<feature type="region of interest" description="Disordered" evidence="1">
    <location>
        <begin position="96"/>
        <end position="144"/>
    </location>
</feature>
<reference evidence="2 3" key="1">
    <citation type="submission" date="2023-07" db="EMBL/GenBank/DDBJ databases">
        <title>Comparative genomics of wheat-associated soil bacteria to identify genetic determinants of phenazine resistance.</title>
        <authorList>
            <person name="Mouncey N."/>
        </authorList>
    </citation>
    <scope>NUCLEOTIDE SEQUENCE [LARGE SCALE GENOMIC DNA]</scope>
    <source>
        <strain evidence="2 3">W1I3</strain>
    </source>
</reference>
<organism evidence="2 3">
    <name type="scientific">Pseudarthrobacter siccitolerans</name>
    <dbReference type="NCBI Taxonomy" id="861266"/>
    <lineage>
        <taxon>Bacteria</taxon>
        <taxon>Bacillati</taxon>
        <taxon>Actinomycetota</taxon>
        <taxon>Actinomycetes</taxon>
        <taxon>Micrococcales</taxon>
        <taxon>Micrococcaceae</taxon>
        <taxon>Pseudarthrobacter</taxon>
    </lineage>
</organism>
<accession>A0ABU0PNW2</accession>
<comment type="caution">
    <text evidence="2">The sequence shown here is derived from an EMBL/GenBank/DDBJ whole genome shotgun (WGS) entry which is preliminary data.</text>
</comment>
<dbReference type="EMBL" id="JAUSXB010000001">
    <property type="protein sequence ID" value="MDQ0675675.1"/>
    <property type="molecule type" value="Genomic_DNA"/>
</dbReference>
<feature type="compositionally biased region" description="Basic and acidic residues" evidence="1">
    <location>
        <begin position="102"/>
        <end position="123"/>
    </location>
</feature>
<evidence type="ECO:0000313" key="3">
    <source>
        <dbReference type="Proteomes" id="UP001236806"/>
    </source>
</evidence>
<keyword evidence="3" id="KW-1185">Reference proteome</keyword>
<evidence type="ECO:0000256" key="1">
    <source>
        <dbReference type="SAM" id="MobiDB-lite"/>
    </source>
</evidence>